<dbReference type="OrthoDB" id="5420143at2759"/>
<comment type="caution">
    <text evidence="3">The sequence shown here is derived from an EMBL/GenBank/DDBJ whole genome shotgun (WGS) entry which is preliminary data.</text>
</comment>
<keyword evidence="1" id="KW-0732">Signal</keyword>
<dbReference type="Proteomes" id="UP000620124">
    <property type="component" value="Unassembled WGS sequence"/>
</dbReference>
<keyword evidence="4" id="KW-1185">Reference proteome</keyword>
<evidence type="ECO:0000256" key="1">
    <source>
        <dbReference type="ARBA" id="ARBA00022729"/>
    </source>
</evidence>
<feature type="domain" description="Yeast cell wall synthesis Kre9/Knh1-like N-terminal" evidence="2">
    <location>
        <begin position="60"/>
        <end position="144"/>
    </location>
</feature>
<sequence>MHNVRSVPFTPFNRVSVTIKASADPKIPLIHSRLAMRFIILSSLLTLASAFTLDGPTNPTAGEVTEIHWTSTAKDPATFDLFLLNNPNDPFSLVAVLGENLETDLGEIHTLLPASIPAGNTYQLRAVNPENVDMVLAFSPVFAIAA</sequence>
<organism evidence="3 4">
    <name type="scientific">Mycena venus</name>
    <dbReference type="NCBI Taxonomy" id="2733690"/>
    <lineage>
        <taxon>Eukaryota</taxon>
        <taxon>Fungi</taxon>
        <taxon>Dikarya</taxon>
        <taxon>Basidiomycota</taxon>
        <taxon>Agaricomycotina</taxon>
        <taxon>Agaricomycetes</taxon>
        <taxon>Agaricomycetidae</taxon>
        <taxon>Agaricales</taxon>
        <taxon>Marasmiineae</taxon>
        <taxon>Mycenaceae</taxon>
        <taxon>Mycena</taxon>
    </lineage>
</organism>
<evidence type="ECO:0000313" key="3">
    <source>
        <dbReference type="EMBL" id="KAF7354242.1"/>
    </source>
</evidence>
<name>A0A8H6Y7U5_9AGAR</name>
<dbReference type="InterPro" id="IPR018466">
    <property type="entry name" value="Kre9/Knh1-like_N"/>
</dbReference>
<dbReference type="AlphaFoldDB" id="A0A8H6Y7U5"/>
<evidence type="ECO:0000313" key="4">
    <source>
        <dbReference type="Proteomes" id="UP000620124"/>
    </source>
</evidence>
<accession>A0A8H6Y7U5</accession>
<gene>
    <name evidence="3" type="ORF">MVEN_01112100</name>
</gene>
<evidence type="ECO:0000259" key="2">
    <source>
        <dbReference type="Pfam" id="PF10342"/>
    </source>
</evidence>
<protein>
    <recommendedName>
        <fullName evidence="2">Yeast cell wall synthesis Kre9/Knh1-like N-terminal domain-containing protein</fullName>
    </recommendedName>
</protein>
<dbReference type="EMBL" id="JACAZI010000008">
    <property type="protein sequence ID" value="KAF7354242.1"/>
    <property type="molecule type" value="Genomic_DNA"/>
</dbReference>
<reference evidence="3" key="1">
    <citation type="submission" date="2020-05" db="EMBL/GenBank/DDBJ databases">
        <title>Mycena genomes resolve the evolution of fungal bioluminescence.</title>
        <authorList>
            <person name="Tsai I.J."/>
        </authorList>
    </citation>
    <scope>NUCLEOTIDE SEQUENCE</scope>
    <source>
        <strain evidence="3">CCC161011</strain>
    </source>
</reference>
<dbReference type="Pfam" id="PF10342">
    <property type="entry name" value="Kre9_KNH"/>
    <property type="match status" value="1"/>
</dbReference>
<proteinExistence type="predicted"/>